<evidence type="ECO:0000256" key="1">
    <source>
        <dbReference type="ARBA" id="ARBA00004241"/>
    </source>
</evidence>
<keyword evidence="4" id="KW-0813">Transport</keyword>
<keyword evidence="9 12" id="KW-0472">Membrane</keyword>
<dbReference type="GO" id="GO:0031012">
    <property type="term" value="C:extracellular matrix"/>
    <property type="evidence" value="ECO:0007669"/>
    <property type="project" value="TreeGrafter"/>
</dbReference>
<keyword evidence="5" id="KW-1134">Transmembrane beta strand</keyword>
<dbReference type="InterPro" id="IPR050149">
    <property type="entry name" value="Collagen_superfamily"/>
</dbReference>
<dbReference type="GO" id="GO:0009986">
    <property type="term" value="C:cell surface"/>
    <property type="evidence" value="ECO:0007669"/>
    <property type="project" value="UniProtKB-SubCell"/>
</dbReference>
<comment type="similarity">
    <text evidence="3">Belongs to the autotransporter-2 (AT-2) (TC 1.B.40) family.</text>
</comment>
<evidence type="ECO:0000259" key="14">
    <source>
        <dbReference type="Pfam" id="PF05658"/>
    </source>
</evidence>
<feature type="region of interest" description="Disordered" evidence="11">
    <location>
        <begin position="502"/>
        <end position="960"/>
    </location>
</feature>
<dbReference type="InterPro" id="IPR005594">
    <property type="entry name" value="YadA_C"/>
</dbReference>
<feature type="domain" description="Trimeric autotransporter adhesin YadA-like head" evidence="14">
    <location>
        <begin position="101"/>
        <end position="123"/>
    </location>
</feature>
<dbReference type="GO" id="GO:0005615">
    <property type="term" value="C:extracellular space"/>
    <property type="evidence" value="ECO:0007669"/>
    <property type="project" value="TreeGrafter"/>
</dbReference>
<keyword evidence="10" id="KW-0998">Cell outer membrane</keyword>
<comment type="subcellular location">
    <subcellularLocation>
        <location evidence="2">Cell outer membrane</location>
    </subcellularLocation>
    <subcellularLocation>
        <location evidence="1">Cell surface</location>
    </subcellularLocation>
</comment>
<organism evidence="17 18">
    <name type="scientific">Glaesserella parasuis ZJ0906</name>
    <dbReference type="NCBI Taxonomy" id="1322346"/>
    <lineage>
        <taxon>Bacteria</taxon>
        <taxon>Pseudomonadati</taxon>
        <taxon>Pseudomonadota</taxon>
        <taxon>Gammaproteobacteria</taxon>
        <taxon>Pasteurellales</taxon>
        <taxon>Pasteurellaceae</taxon>
        <taxon>Glaesserella</taxon>
    </lineage>
</organism>
<dbReference type="InterPro" id="IPR037174">
    <property type="entry name" value="Trimeric_adhesin"/>
</dbReference>
<dbReference type="GO" id="GO:0009279">
    <property type="term" value="C:cell outer membrane"/>
    <property type="evidence" value="ECO:0007669"/>
    <property type="project" value="UniProtKB-SubCell"/>
</dbReference>
<evidence type="ECO:0000256" key="11">
    <source>
        <dbReference type="SAM" id="MobiDB-lite"/>
    </source>
</evidence>
<feature type="compositionally biased region" description="Low complexity" evidence="11">
    <location>
        <begin position="713"/>
        <end position="731"/>
    </location>
</feature>
<evidence type="ECO:0000313" key="17">
    <source>
        <dbReference type="EMBL" id="AGO16146.1"/>
    </source>
</evidence>
<keyword evidence="12" id="KW-1133">Transmembrane helix</keyword>
<evidence type="ECO:0000256" key="7">
    <source>
        <dbReference type="ARBA" id="ARBA00022729"/>
    </source>
</evidence>
<sequence>MNKIFRVIWSHAQQAWVVVSELVKSHTKTSTYTDKRAQVCTSHYFLDKQQDKFKLSLLSLVLLGIFFSPVGSAAWLQNDSSQGYLGSDGGSIGIGEGSKVGPGSIVIGQYAKAEGRTAIAIGYMAHAGDVLYGIAIGSNSRSSGYSITLGSNTKAAGPDSVAIGNSAQLEGIDSVVIGAHINVTGEKLVAIGREASAGNHSTAFGYRASANGIGSVAVGDQANTNQARRATALGNNSIVLVGGGVALGYGSRAETFGGIDGARQTHSVITDASSVSNGFKSTERVGDSPDGHPKGSNDFLIGAVSVGNNKIKRQIVNVAAGKELTDAVNVAQLQSLTMKIDGNTNTGDTPKVGLWNGTLKVKGENGLTSEASGDTITVKLTEETKQQIDNATKSGTFHFRTDGKLSIGNPGLATVRGVVDAVNNAGWKLNVNHSGRGQSSSIHYEPYLIKMGATVTFTAGNNIKLEQRNENITISTLGKLIKETQTLAGGGLKITYTDNSTDTISGGAPGPAGPVGPVGPQGAKGEQGPRGERGEQGPAGPKGEPGPKGDIGLPGPMGPAGARGEKGDTGPAGPEGPQGPRGEQGTPGVAGPKGDRGDKGEQGDRGETGAQGAPGERGPKGDAGPEGPRGEQGPKGDTGPKGETGPAGPAGAQGEQGPRGEQGIPGVAGPKGDRGEVGPMGPQGPAGAKGEPGPIGPAGPKGDKGEQGDQGPRGEAGPAGPQGPAGATGPEGPVGPTGPAGPTGPKGDTGPEGPKGEQGPVGPQGPRGEQGTPGVAGPKGDRGDKGEQGDRGETGAQGAPGERGPKGDAGPEGPRGEQGPKGDTGPKGETGPAGPAGAQGEQGPRGEQGIPGVAGPKGDRGEVGPMGPQGPAGAKGEPGPIGPAGPKGDKGEQGDQGPRGEAGPAGPQGPAGATGPEGPVGPTGPAGPTGPKGDTGPEGPKGEQGPVGPQGPTGAKDLTNLNSVTLGTATMTGDKNTINLTGAGEKVEEEFVKWDPVTKQPIYDKDGNLQKYKEKVDPRVKLSGIADGDISPNSTDAVNGRQVYALTNGNQVEQKKDGSTVTYAKDKDGSVITEVKRDKNGNPELDADGNEIVQAKEYTLTTYNVKGQTEFVTNSVITAIHNMNEQGIKFFHTNDGVAEPINQASNDIDSSASGTYATAIGYKAVAAGDNALAIGKGATASGKNSIAIGTGNQVIANKSGAFGDPNIIRGVQIGTDSAGNPIYKGIDGSYAFGNDNVITSSNTFVLGNNVNNKRDSNGALTWMSATPEGTVENSVYLGNNTTATAGDGSQTGSLKNWKQDGSRGSTTTAGSTGTVSSVTVGNMIYDGFAGATANGVVSVGAAGDERRIQNVATGEISSTSTDAINGSQLYNVAHRLGAKLEREGRQLRAGIAATTAMSNIPQVTLPGKSTLGAGIGTFEGQNAVAVGFSRMSDNGRVILKVSAGATSQGKYNAGAGIALQW</sequence>
<dbReference type="Pfam" id="PF05658">
    <property type="entry name" value="YadA_head"/>
    <property type="match status" value="4"/>
</dbReference>
<dbReference type="Pfam" id="PF05662">
    <property type="entry name" value="YadA_stalk"/>
    <property type="match status" value="3"/>
</dbReference>
<evidence type="ECO:0000256" key="5">
    <source>
        <dbReference type="ARBA" id="ARBA00022452"/>
    </source>
</evidence>
<dbReference type="InterPro" id="IPR008640">
    <property type="entry name" value="Adhesin_Head_dom"/>
</dbReference>
<feature type="transmembrane region" description="Helical" evidence="12">
    <location>
        <begin position="55"/>
        <end position="76"/>
    </location>
</feature>
<feature type="compositionally biased region" description="Polar residues" evidence="11">
    <location>
        <begin position="1278"/>
        <end position="1296"/>
    </location>
</feature>
<reference evidence="17 18" key="1">
    <citation type="journal article" date="2013" name="PLoS ONE">
        <title>Complete Genome Analysis of a Haemophilus parasuis Serovar 12 Strain from China.</title>
        <authorList>
            <person name="Li Y."/>
            <person name="Kwok A.H."/>
            <person name="Jiang J."/>
            <person name="Zou Y."/>
            <person name="Zheng F."/>
            <person name="Chen P."/>
            <person name="Hou C."/>
            <person name="Leung F.C."/>
            <person name="Jiang P."/>
        </authorList>
    </citation>
    <scope>NUCLEOTIDE SEQUENCE [LARGE SCALE GENOMIC DNA]</scope>
    <source>
        <strain evidence="17 18">ZJ0906</strain>
    </source>
</reference>
<dbReference type="InterPro" id="IPR011049">
    <property type="entry name" value="Serralysin-like_metalloprot_C"/>
</dbReference>
<feature type="domain" description="Trimeric autotransporter adhesin YadA-like stalk" evidence="15">
    <location>
        <begin position="1021"/>
        <end position="1051"/>
    </location>
</feature>
<feature type="compositionally biased region" description="Low complexity" evidence="11">
    <location>
        <begin position="743"/>
        <end position="752"/>
    </location>
</feature>
<dbReference type="PANTHER" id="PTHR24023:SF1082">
    <property type="entry name" value="COLLAGEN TRIPLE HELIX REPEAT"/>
    <property type="match status" value="1"/>
</dbReference>
<dbReference type="Gene3D" id="3.90.1780.10">
    <property type="entry name" value="Trimeric adhesin"/>
    <property type="match status" value="1"/>
</dbReference>
<dbReference type="GO" id="GO:0015031">
    <property type="term" value="P:protein transport"/>
    <property type="evidence" value="ECO:0007669"/>
    <property type="project" value="UniProtKB-KW"/>
</dbReference>
<dbReference type="SUPFAM" id="SSF54523">
    <property type="entry name" value="Pili subunits"/>
    <property type="match status" value="1"/>
</dbReference>
<dbReference type="InterPro" id="IPR008635">
    <property type="entry name" value="Coiled_stalk_dom"/>
</dbReference>
<dbReference type="Pfam" id="PF03895">
    <property type="entry name" value="YadA_anchor"/>
    <property type="match status" value="1"/>
</dbReference>
<dbReference type="Pfam" id="PF13018">
    <property type="entry name" value="ESPR"/>
    <property type="match status" value="1"/>
</dbReference>
<feature type="domain" description="Trimeric autotransporter adhesin YadA-like head" evidence="14">
    <location>
        <begin position="147"/>
        <end position="167"/>
    </location>
</feature>
<feature type="compositionally biased region" description="Low complexity" evidence="11">
    <location>
        <begin position="899"/>
        <end position="917"/>
    </location>
</feature>
<feature type="compositionally biased region" description="Basic and acidic residues" evidence="11">
    <location>
        <begin position="779"/>
        <end position="793"/>
    </location>
</feature>
<dbReference type="EMBL" id="CP005384">
    <property type="protein sequence ID" value="AGO16146.1"/>
    <property type="molecule type" value="Genomic_DNA"/>
</dbReference>
<dbReference type="Gene3D" id="3.30.1300.30">
    <property type="entry name" value="GSPII I/J protein-like"/>
    <property type="match status" value="1"/>
</dbReference>
<dbReference type="Pfam" id="PF01391">
    <property type="entry name" value="Collagen"/>
    <property type="match status" value="2"/>
</dbReference>
<keyword evidence="8" id="KW-0653">Protein transport</keyword>
<feature type="region of interest" description="Disordered" evidence="11">
    <location>
        <begin position="1278"/>
        <end position="1313"/>
    </location>
</feature>
<accession>A0A806J915</accession>
<evidence type="ECO:0000259" key="13">
    <source>
        <dbReference type="Pfam" id="PF03895"/>
    </source>
</evidence>
<dbReference type="PANTHER" id="PTHR24023">
    <property type="entry name" value="COLLAGEN ALPHA"/>
    <property type="match status" value="1"/>
</dbReference>
<feature type="domain" description="Trimeric autotransporter adhesin YadA-like head" evidence="14">
    <location>
        <begin position="198"/>
        <end position="222"/>
    </location>
</feature>
<dbReference type="CDD" id="cd12820">
    <property type="entry name" value="LbR_YadA-like"/>
    <property type="match status" value="2"/>
</dbReference>
<evidence type="ECO:0000256" key="8">
    <source>
        <dbReference type="ARBA" id="ARBA00022927"/>
    </source>
</evidence>
<feature type="compositionally biased region" description="Low complexity" evidence="11">
    <location>
        <begin position="578"/>
        <end position="587"/>
    </location>
</feature>
<dbReference type="InterPro" id="IPR045584">
    <property type="entry name" value="Pilin-like"/>
</dbReference>
<dbReference type="KEGG" id="hpaz:K756_04685"/>
<feature type="domain" description="Trimeric autotransporter adhesin YadA-like stalk" evidence="15">
    <location>
        <begin position="314"/>
        <end position="349"/>
    </location>
</feature>
<evidence type="ECO:0000256" key="10">
    <source>
        <dbReference type="ARBA" id="ARBA00023237"/>
    </source>
</evidence>
<feature type="compositionally biased region" description="Basic and acidic residues" evidence="11">
    <location>
        <begin position="628"/>
        <end position="640"/>
    </location>
</feature>
<feature type="compositionally biased region" description="Basic and acidic residues" evidence="11">
    <location>
        <begin position="593"/>
        <end position="607"/>
    </location>
</feature>
<proteinExistence type="inferred from homology"/>
<feature type="compositionally biased region" description="Low complexity" evidence="11">
    <location>
        <begin position="1302"/>
        <end position="1313"/>
    </location>
</feature>
<name>A0A806J915_GLAPU</name>
<feature type="compositionally biased region" description="Low complexity" evidence="11">
    <location>
        <begin position="641"/>
        <end position="665"/>
    </location>
</feature>
<evidence type="ECO:0000259" key="16">
    <source>
        <dbReference type="Pfam" id="PF13018"/>
    </source>
</evidence>
<protein>
    <submittedName>
        <fullName evidence="17">Large adhesin</fullName>
    </submittedName>
</protein>
<feature type="domain" description="Trimeric autotransporter adhesin YadA-like C-terminal membrane anchor" evidence="13">
    <location>
        <begin position="1401"/>
        <end position="1461"/>
    </location>
</feature>
<dbReference type="InterPro" id="IPR024973">
    <property type="entry name" value="ESPR"/>
</dbReference>
<evidence type="ECO:0000256" key="12">
    <source>
        <dbReference type="SAM" id="Phobius"/>
    </source>
</evidence>
<gene>
    <name evidence="17" type="ORF">K756_04685</name>
</gene>
<dbReference type="InterPro" id="IPR008160">
    <property type="entry name" value="Collagen"/>
</dbReference>
<keyword evidence="7" id="KW-0732">Signal</keyword>
<evidence type="ECO:0000256" key="6">
    <source>
        <dbReference type="ARBA" id="ARBA00022692"/>
    </source>
</evidence>
<feature type="compositionally biased region" description="Low complexity" evidence="11">
    <location>
        <begin position="827"/>
        <end position="851"/>
    </location>
</feature>
<evidence type="ECO:0000256" key="9">
    <source>
        <dbReference type="ARBA" id="ARBA00023136"/>
    </source>
</evidence>
<evidence type="ECO:0000313" key="18">
    <source>
        <dbReference type="Proteomes" id="UP000014672"/>
    </source>
</evidence>
<evidence type="ECO:0000256" key="2">
    <source>
        <dbReference type="ARBA" id="ARBA00004442"/>
    </source>
</evidence>
<feature type="compositionally biased region" description="Basic and acidic residues" evidence="11">
    <location>
        <begin position="814"/>
        <end position="826"/>
    </location>
</feature>
<feature type="domain" description="Trimeric autotransporter adhesin YadA-like stalk" evidence="15">
    <location>
        <begin position="1347"/>
        <end position="1381"/>
    </location>
</feature>
<evidence type="ECO:0000259" key="15">
    <source>
        <dbReference type="Pfam" id="PF05662"/>
    </source>
</evidence>
<evidence type="ECO:0000256" key="3">
    <source>
        <dbReference type="ARBA" id="ARBA00005848"/>
    </source>
</evidence>
<dbReference type="SUPFAM" id="SSF101967">
    <property type="entry name" value="Adhesin YadA, collagen-binding domain"/>
    <property type="match status" value="3"/>
</dbReference>
<feature type="domain" description="Trimeric autotransporter adhesin YadA-like head" evidence="14">
    <location>
        <begin position="1152"/>
        <end position="1178"/>
    </location>
</feature>
<evidence type="ECO:0000256" key="4">
    <source>
        <dbReference type="ARBA" id="ARBA00022448"/>
    </source>
</evidence>
<feature type="compositionally biased region" description="Low complexity" evidence="11">
    <location>
        <begin position="929"/>
        <end position="938"/>
    </location>
</feature>
<dbReference type="Gene3D" id="2.150.10.10">
    <property type="entry name" value="Serralysin-like metalloprotease, C-terminal"/>
    <property type="match status" value="5"/>
</dbReference>
<keyword evidence="6 12" id="KW-0812">Transmembrane</keyword>
<feature type="domain" description="ESPR" evidence="16">
    <location>
        <begin position="1"/>
        <end position="41"/>
    </location>
</feature>
<dbReference type="Proteomes" id="UP000014672">
    <property type="component" value="Chromosome"/>
</dbReference>